<keyword evidence="1" id="KW-1133">Transmembrane helix</keyword>
<evidence type="ECO:0000313" key="2">
    <source>
        <dbReference type="EMBL" id="MDK2124813.1"/>
    </source>
</evidence>
<feature type="transmembrane region" description="Helical" evidence="1">
    <location>
        <begin position="72"/>
        <end position="97"/>
    </location>
</feature>
<gene>
    <name evidence="2" type="ORF">PZA18_12225</name>
</gene>
<proteinExistence type="predicted"/>
<organism evidence="2 3">
    <name type="scientific">Parachitinimonas caeni</name>
    <dbReference type="NCBI Taxonomy" id="3031301"/>
    <lineage>
        <taxon>Bacteria</taxon>
        <taxon>Pseudomonadati</taxon>
        <taxon>Pseudomonadota</taxon>
        <taxon>Betaproteobacteria</taxon>
        <taxon>Neisseriales</taxon>
        <taxon>Chitinibacteraceae</taxon>
        <taxon>Parachitinimonas</taxon>
    </lineage>
</organism>
<keyword evidence="3" id="KW-1185">Reference proteome</keyword>
<accession>A0ABT7DXM5</accession>
<keyword evidence="1" id="KW-0812">Transmembrane</keyword>
<reference evidence="2" key="1">
    <citation type="submission" date="2023-03" db="EMBL/GenBank/DDBJ databases">
        <title>Chitinimonas shenzhenensis gen. nov., sp. nov., a novel member of family Burkholderiaceae isolated from activated sludge collected in Shen Zhen, China.</title>
        <authorList>
            <person name="Wang X."/>
        </authorList>
    </citation>
    <scope>NUCLEOTIDE SEQUENCE</scope>
    <source>
        <strain evidence="2">DQS-5</strain>
    </source>
</reference>
<dbReference type="RefSeq" id="WP_284101125.1">
    <property type="nucleotide sequence ID" value="NZ_JARRAF010000012.1"/>
</dbReference>
<dbReference type="Proteomes" id="UP001172778">
    <property type="component" value="Unassembled WGS sequence"/>
</dbReference>
<keyword evidence="1" id="KW-0472">Membrane</keyword>
<dbReference type="InterPro" id="IPR016768">
    <property type="entry name" value="UCP019883"/>
</dbReference>
<sequence>MLAAGNVQSLLVLMWLLLAIGSTLAFERCLIVTNSGARWVFAFFAVLVGYCLAIAMGVFLEVNYGPLHGKAAIPFFMTTFCVYLLLSFPAFVWFFLIKKRKMD</sequence>
<dbReference type="Pfam" id="PF10993">
    <property type="entry name" value="DUF2818"/>
    <property type="match status" value="1"/>
</dbReference>
<evidence type="ECO:0000313" key="3">
    <source>
        <dbReference type="Proteomes" id="UP001172778"/>
    </source>
</evidence>
<protein>
    <submittedName>
        <fullName evidence="2">DUF2818 family protein</fullName>
    </submittedName>
</protein>
<dbReference type="EMBL" id="JARRAF010000012">
    <property type="protein sequence ID" value="MDK2124813.1"/>
    <property type="molecule type" value="Genomic_DNA"/>
</dbReference>
<name>A0ABT7DXM5_9NEIS</name>
<feature type="transmembrane region" description="Helical" evidence="1">
    <location>
        <begin position="6"/>
        <end position="27"/>
    </location>
</feature>
<comment type="caution">
    <text evidence="2">The sequence shown here is derived from an EMBL/GenBank/DDBJ whole genome shotgun (WGS) entry which is preliminary data.</text>
</comment>
<evidence type="ECO:0000256" key="1">
    <source>
        <dbReference type="SAM" id="Phobius"/>
    </source>
</evidence>
<feature type="transmembrane region" description="Helical" evidence="1">
    <location>
        <begin position="39"/>
        <end position="60"/>
    </location>
</feature>